<feature type="transmembrane region" description="Helical" evidence="1">
    <location>
        <begin position="12"/>
        <end position="33"/>
    </location>
</feature>
<keyword evidence="1" id="KW-0812">Transmembrane</keyword>
<dbReference type="OrthoDB" id="2607915at2"/>
<sequence>MLSALSTFFYRISSWKTLLLGIALYVPFPAYMFKNLEARMNALAGQAVGPIDLLVGYDPARIQQMIEMYGPEGRSVYAQGELTIDIAYPFIYTFLFCVILTLLFRHRKYNSFRLVNVLPVGILVSDLLENSCIVYLLKAFPDSPYVIASLCSVLTNLKWTVTMIVLGLVVYGLVKLAIRNSQQKANHGQAIH</sequence>
<gene>
    <name evidence="2" type="ORF">SAMN06269250_5140</name>
</gene>
<evidence type="ECO:0000313" key="2">
    <source>
        <dbReference type="EMBL" id="SOD96107.1"/>
    </source>
</evidence>
<reference evidence="3" key="1">
    <citation type="submission" date="2017-09" db="EMBL/GenBank/DDBJ databases">
        <authorList>
            <person name="Varghese N."/>
            <person name="Submissions S."/>
        </authorList>
    </citation>
    <scope>NUCLEOTIDE SEQUENCE [LARGE SCALE GENOMIC DNA]</scope>
    <source>
        <strain evidence="3">DSM 29961</strain>
    </source>
</reference>
<dbReference type="RefSeq" id="WP_097129656.1">
    <property type="nucleotide sequence ID" value="NZ_OCNH01000005.1"/>
</dbReference>
<dbReference type="Proteomes" id="UP000219452">
    <property type="component" value="Unassembled WGS sequence"/>
</dbReference>
<dbReference type="EMBL" id="OCNH01000005">
    <property type="protein sequence ID" value="SOD96107.1"/>
    <property type="molecule type" value="Genomic_DNA"/>
</dbReference>
<evidence type="ECO:0000313" key="3">
    <source>
        <dbReference type="Proteomes" id="UP000219452"/>
    </source>
</evidence>
<proteinExistence type="predicted"/>
<keyword evidence="1" id="KW-1133">Transmembrane helix</keyword>
<keyword evidence="1" id="KW-0472">Membrane</keyword>
<keyword evidence="3" id="KW-1185">Reference proteome</keyword>
<protein>
    <submittedName>
        <fullName evidence="2">Uncharacterized protein</fullName>
    </submittedName>
</protein>
<accession>A0A286GKN2</accession>
<organism evidence="2 3">
    <name type="scientific">Spirosoma fluviale</name>
    <dbReference type="NCBI Taxonomy" id="1597977"/>
    <lineage>
        <taxon>Bacteria</taxon>
        <taxon>Pseudomonadati</taxon>
        <taxon>Bacteroidota</taxon>
        <taxon>Cytophagia</taxon>
        <taxon>Cytophagales</taxon>
        <taxon>Cytophagaceae</taxon>
        <taxon>Spirosoma</taxon>
    </lineage>
</organism>
<name>A0A286GKN2_9BACT</name>
<feature type="transmembrane region" description="Helical" evidence="1">
    <location>
        <begin position="116"/>
        <end position="137"/>
    </location>
</feature>
<dbReference type="AlphaFoldDB" id="A0A286GKN2"/>
<feature type="transmembrane region" description="Helical" evidence="1">
    <location>
        <begin position="157"/>
        <end position="174"/>
    </location>
</feature>
<evidence type="ECO:0000256" key="1">
    <source>
        <dbReference type="SAM" id="Phobius"/>
    </source>
</evidence>
<feature type="transmembrane region" description="Helical" evidence="1">
    <location>
        <begin position="86"/>
        <end position="104"/>
    </location>
</feature>